<accession>A0A7C4F928</accession>
<comment type="caution">
    <text evidence="8">The sequence shown here is derived from an EMBL/GenBank/DDBJ whole genome shotgun (WGS) entry which is preliminary data.</text>
</comment>
<evidence type="ECO:0000256" key="3">
    <source>
        <dbReference type="ARBA" id="ARBA00022723"/>
    </source>
</evidence>
<dbReference type="SUPFAM" id="SSF69819">
    <property type="entry name" value="MTH1598-like"/>
    <property type="match status" value="1"/>
</dbReference>
<proteinExistence type="inferred from homology"/>
<feature type="domain" description="Archease" evidence="7">
    <location>
        <begin position="8"/>
        <end position="146"/>
    </location>
</feature>
<dbReference type="InterPro" id="IPR002804">
    <property type="entry name" value="Archease"/>
</dbReference>
<evidence type="ECO:0000256" key="2">
    <source>
        <dbReference type="ARBA" id="ARBA00022694"/>
    </source>
</evidence>
<protein>
    <recommendedName>
        <fullName evidence="6">Protein archease</fullName>
    </recommendedName>
</protein>
<dbReference type="InterPro" id="IPR023572">
    <property type="entry name" value="Archease_dom"/>
</dbReference>
<evidence type="ECO:0000256" key="4">
    <source>
        <dbReference type="ARBA" id="ARBA00022837"/>
    </source>
</evidence>
<keyword evidence="4 6" id="KW-0106">Calcium</keyword>
<dbReference type="HAMAP" id="MF_01222">
    <property type="entry name" value="Archease_arch"/>
    <property type="match status" value="1"/>
</dbReference>
<dbReference type="GO" id="GO:0005509">
    <property type="term" value="F:calcium ion binding"/>
    <property type="evidence" value="ECO:0007669"/>
    <property type="project" value="UniProtKB-UniRule"/>
</dbReference>
<dbReference type="AlphaFoldDB" id="A0A7C4F928"/>
<dbReference type="GO" id="GO:0006388">
    <property type="term" value="P:tRNA splicing, via endonucleolytic cleavage and ligation"/>
    <property type="evidence" value="ECO:0007669"/>
    <property type="project" value="UniProtKB-UniRule"/>
</dbReference>
<dbReference type="NCBIfam" id="NF001617">
    <property type="entry name" value="PRK00407.1"/>
    <property type="match status" value="1"/>
</dbReference>
<feature type="binding site" evidence="6">
    <location>
        <position position="146"/>
    </location>
    <ligand>
        <name>Ca(2+)</name>
        <dbReference type="ChEBI" id="CHEBI:29108"/>
    </ligand>
</feature>
<dbReference type="PANTHER" id="PTHR12682:SF11">
    <property type="entry name" value="PROTEIN ARCHEASE"/>
    <property type="match status" value="1"/>
</dbReference>
<organism evidence="8">
    <name type="scientific">Thermofilum pendens</name>
    <dbReference type="NCBI Taxonomy" id="2269"/>
    <lineage>
        <taxon>Archaea</taxon>
        <taxon>Thermoproteota</taxon>
        <taxon>Thermoprotei</taxon>
        <taxon>Thermofilales</taxon>
        <taxon>Thermofilaceae</taxon>
        <taxon>Thermofilum</taxon>
    </lineage>
</organism>
<dbReference type="PANTHER" id="PTHR12682">
    <property type="entry name" value="ARCHEASE"/>
    <property type="match status" value="1"/>
</dbReference>
<evidence type="ECO:0000313" key="8">
    <source>
        <dbReference type="EMBL" id="HGI43704.1"/>
    </source>
</evidence>
<keyword evidence="3 6" id="KW-0479">Metal-binding</keyword>
<evidence type="ECO:0000256" key="5">
    <source>
        <dbReference type="ARBA" id="ARBA00024970"/>
    </source>
</evidence>
<dbReference type="Pfam" id="PF01951">
    <property type="entry name" value="Archease"/>
    <property type="match status" value="1"/>
</dbReference>
<evidence type="ECO:0000256" key="1">
    <source>
        <dbReference type="ARBA" id="ARBA00007963"/>
    </source>
</evidence>
<feature type="binding site" evidence="6">
    <location>
        <position position="145"/>
    </location>
    <ligand>
        <name>Ca(2+)</name>
        <dbReference type="ChEBI" id="CHEBI:29108"/>
    </ligand>
</feature>
<feature type="binding site" evidence="6">
    <location>
        <position position="16"/>
    </location>
    <ligand>
        <name>Ca(2+)</name>
        <dbReference type="ChEBI" id="CHEBI:29108"/>
    </ligand>
</feature>
<dbReference type="Gene3D" id="3.55.10.10">
    <property type="entry name" value="Archease domain"/>
    <property type="match status" value="1"/>
</dbReference>
<dbReference type="InterPro" id="IPR022952">
    <property type="entry name" value="Archease_arc"/>
</dbReference>
<sequence>MSSRSSGFEILEHTADVLVRAWGGSLEEALASAILGMYEVMTDLSRVEAREERVVEAEGMDLESLLYNLLERFIVLFDEEAFLVSKVSSIELFQGPEGWRVKVRVLGERYDPERHESRVLVKAATYHMMRIWSEGGRWYLQYVVDI</sequence>
<reference evidence="8" key="1">
    <citation type="journal article" date="2020" name="mSystems">
        <title>Genome- and Community-Level Interaction Insights into Carbon Utilization and Element Cycling Functions of Hydrothermarchaeota in Hydrothermal Sediment.</title>
        <authorList>
            <person name="Zhou Z."/>
            <person name="Liu Y."/>
            <person name="Xu W."/>
            <person name="Pan J."/>
            <person name="Luo Z.H."/>
            <person name="Li M."/>
        </authorList>
    </citation>
    <scope>NUCLEOTIDE SEQUENCE [LARGE SCALE GENOMIC DNA]</scope>
    <source>
        <strain evidence="8">SpSt-735</strain>
    </source>
</reference>
<comment type="similarity">
    <text evidence="1 6">Belongs to the archease family.</text>
</comment>
<evidence type="ECO:0000256" key="6">
    <source>
        <dbReference type="HAMAP-Rule" id="MF_01222"/>
    </source>
</evidence>
<comment type="function">
    <text evidence="5 6">Activates the tRNA-splicing ligase complex by facilitating the enzymatic turnover of catalytic subunit RtcB. Acts by promoting the guanylylation of RtcB, a key intermediate step in tRNA ligation. Can also alter the NTP specificity of RtcB such that ATP, dGTP or ITP is used efficiently.</text>
</comment>
<dbReference type="EMBL" id="DTFI01000112">
    <property type="protein sequence ID" value="HGI43704.1"/>
    <property type="molecule type" value="Genomic_DNA"/>
</dbReference>
<gene>
    <name evidence="8" type="ORF">ENV17_04910</name>
</gene>
<evidence type="ECO:0000259" key="7">
    <source>
        <dbReference type="Pfam" id="PF01951"/>
    </source>
</evidence>
<keyword evidence="2 6" id="KW-0819">tRNA processing</keyword>
<dbReference type="InterPro" id="IPR036820">
    <property type="entry name" value="Archease_dom_sf"/>
</dbReference>
<name>A0A7C4F928_THEPE</name>